<evidence type="ECO:0000256" key="1">
    <source>
        <dbReference type="SAM" id="Phobius"/>
    </source>
</evidence>
<keyword evidence="1" id="KW-0472">Membrane</keyword>
<protein>
    <submittedName>
        <fullName evidence="2">Uncharacterized protein</fullName>
    </submittedName>
</protein>
<keyword evidence="1" id="KW-0812">Transmembrane</keyword>
<feature type="non-terminal residue" evidence="2">
    <location>
        <position position="1"/>
    </location>
</feature>
<comment type="caution">
    <text evidence="2">The sequence shown here is derived from an EMBL/GenBank/DDBJ whole genome shotgun (WGS) entry which is preliminary data.</text>
</comment>
<evidence type="ECO:0000313" key="2">
    <source>
        <dbReference type="EMBL" id="GAH29393.1"/>
    </source>
</evidence>
<organism evidence="2">
    <name type="scientific">marine sediment metagenome</name>
    <dbReference type="NCBI Taxonomy" id="412755"/>
    <lineage>
        <taxon>unclassified sequences</taxon>
        <taxon>metagenomes</taxon>
        <taxon>ecological metagenomes</taxon>
    </lineage>
</organism>
<reference evidence="2" key="1">
    <citation type="journal article" date="2014" name="Front. Microbiol.">
        <title>High frequency of phylogenetically diverse reductive dehalogenase-homologous genes in deep subseafloor sedimentary metagenomes.</title>
        <authorList>
            <person name="Kawai M."/>
            <person name="Futagami T."/>
            <person name="Toyoda A."/>
            <person name="Takaki Y."/>
            <person name="Nishi S."/>
            <person name="Hori S."/>
            <person name="Arai W."/>
            <person name="Tsubouchi T."/>
            <person name="Morono Y."/>
            <person name="Uchiyama I."/>
            <person name="Ito T."/>
            <person name="Fujiyama A."/>
            <person name="Inagaki F."/>
            <person name="Takami H."/>
        </authorList>
    </citation>
    <scope>NUCLEOTIDE SEQUENCE</scope>
    <source>
        <strain evidence="2">Expedition CK06-06</strain>
    </source>
</reference>
<keyword evidence="1" id="KW-1133">Transmembrane helix</keyword>
<dbReference type="EMBL" id="BARU01001121">
    <property type="protein sequence ID" value="GAH29393.1"/>
    <property type="molecule type" value="Genomic_DNA"/>
</dbReference>
<sequence length="131" mass="15316">TALNIFMYGTYSSYILEVVLPGFRFGWSIVGLILVVTGGYMVFYGVGRQLRKEETKFTIGNLEEIKRIMQTSTKVNLDRMQDVLAMERKNFNKEIFKWAEIFNFTIDGDYLIVNKETVSNFINYLDAKLRR</sequence>
<proteinExistence type="predicted"/>
<dbReference type="AlphaFoldDB" id="X1G8N9"/>
<feature type="transmembrane region" description="Helical" evidence="1">
    <location>
        <begin position="25"/>
        <end position="46"/>
    </location>
</feature>
<name>X1G8N9_9ZZZZ</name>
<accession>X1G8N9</accession>
<gene>
    <name evidence="2" type="ORF">S03H2_03123</name>
</gene>